<keyword evidence="9" id="KW-0966">Cell projection</keyword>
<comment type="caution">
    <text evidence="9">The sequence shown here is derived from an EMBL/GenBank/DDBJ whole genome shotgun (WGS) entry which is preliminary data.</text>
</comment>
<evidence type="ECO:0000256" key="8">
    <source>
        <dbReference type="SAM" id="Phobius"/>
    </source>
</evidence>
<keyword evidence="4 7" id="KW-0472">Membrane</keyword>
<gene>
    <name evidence="7" type="primary">flgH</name>
    <name evidence="9" type="ORF">CDN99_01090</name>
</gene>
<keyword evidence="9" id="KW-0282">Flagellum</keyword>
<comment type="subunit">
    <text evidence="7">The basal body constitutes a major portion of the flagellar organelle and consists of four rings (L,P,S, and M) mounted on a central rod.</text>
</comment>
<keyword evidence="9" id="KW-0969">Cilium</keyword>
<dbReference type="PRINTS" id="PR01008">
    <property type="entry name" value="FLGLRINGFLGH"/>
</dbReference>
<dbReference type="GO" id="GO:0009279">
    <property type="term" value="C:cell outer membrane"/>
    <property type="evidence" value="ECO:0007669"/>
    <property type="project" value="UniProtKB-SubCell"/>
</dbReference>
<dbReference type="PANTHER" id="PTHR34933">
    <property type="entry name" value="FLAGELLAR L-RING PROTEIN"/>
    <property type="match status" value="1"/>
</dbReference>
<comment type="function">
    <text evidence="1 7">Assembles around the rod to form the L-ring and probably protects the motor/basal body from shearing forces during rotation.</text>
</comment>
<comment type="subcellular location">
    <subcellularLocation>
        <location evidence="7">Cell outer membrane</location>
    </subcellularLocation>
    <subcellularLocation>
        <location evidence="7">Bacterial flagellum basal body</location>
    </subcellularLocation>
</comment>
<evidence type="ECO:0000256" key="4">
    <source>
        <dbReference type="ARBA" id="ARBA00023136"/>
    </source>
</evidence>
<evidence type="ECO:0000313" key="10">
    <source>
        <dbReference type="Proteomes" id="UP000197468"/>
    </source>
</evidence>
<evidence type="ECO:0000256" key="2">
    <source>
        <dbReference type="ARBA" id="ARBA00006929"/>
    </source>
</evidence>
<dbReference type="InterPro" id="IPR000527">
    <property type="entry name" value="Flag_Lring"/>
</dbReference>
<sequence>MRSAVRITAADDDFVVEVANAKANAGCTAAAVRGTAARRVSSRGPGAPRRVLRGAGLLAVAAFLAGCAAIAPPTLPSADPGPLPLPLPEPQRPSGGGVFVAGRSASLVADTRAFRAGDVLTVVLQEATQASKSADTQSAKKSGADLNLDLNGKQRAYGIGGNRDFSGSGSSTQQNTLQGAITVVVQEVMSNGLLRVAGEKSLTLNQGEELVRLAGYVRPADVDSENRISSQRIANARIAYSGRGHLADANTPGWFTRWFNSPWNPI</sequence>
<evidence type="ECO:0000256" key="5">
    <source>
        <dbReference type="ARBA" id="ARBA00023143"/>
    </source>
</evidence>
<name>A0A246JLQ3_9BURK</name>
<evidence type="ECO:0000256" key="3">
    <source>
        <dbReference type="ARBA" id="ARBA00022729"/>
    </source>
</evidence>
<reference evidence="9 10" key="1">
    <citation type="journal article" date="2008" name="Int. J. Syst. Evol. Microbiol.">
        <title>Description of Roseateles aquatilis sp. nov. and Roseateles terrae sp. nov., in the class Betaproteobacteria, and emended description of the genus Roseateles.</title>
        <authorList>
            <person name="Gomila M."/>
            <person name="Bowien B."/>
            <person name="Falsen E."/>
            <person name="Moore E.R."/>
            <person name="Lalucat J."/>
        </authorList>
    </citation>
    <scope>NUCLEOTIDE SEQUENCE [LARGE SCALE GENOMIC DNA]</scope>
    <source>
        <strain evidence="9 10">CCUG 48205</strain>
    </source>
</reference>
<keyword evidence="10" id="KW-1185">Reference proteome</keyword>
<dbReference type="HAMAP" id="MF_00415">
    <property type="entry name" value="FlgH"/>
    <property type="match status" value="1"/>
</dbReference>
<protein>
    <recommendedName>
        <fullName evidence="7">Flagellar L-ring protein</fullName>
    </recommendedName>
    <alternativeName>
        <fullName evidence="7">Basal body L-ring protein</fullName>
    </alternativeName>
</protein>
<dbReference type="OrthoDB" id="9789463at2"/>
<comment type="similarity">
    <text evidence="2 7">Belongs to the FlgH family.</text>
</comment>
<evidence type="ECO:0000256" key="7">
    <source>
        <dbReference type="HAMAP-Rule" id="MF_00415"/>
    </source>
</evidence>
<dbReference type="NCBIfam" id="NF001304">
    <property type="entry name" value="PRK00249.1-4"/>
    <property type="match status" value="1"/>
</dbReference>
<accession>A0A246JLQ3</accession>
<evidence type="ECO:0000256" key="1">
    <source>
        <dbReference type="ARBA" id="ARBA00002591"/>
    </source>
</evidence>
<evidence type="ECO:0000313" key="9">
    <source>
        <dbReference type="EMBL" id="OWQ93129.1"/>
    </source>
</evidence>
<dbReference type="RefSeq" id="WP_088382278.1">
    <property type="nucleotide sequence ID" value="NZ_NIOF01000001.1"/>
</dbReference>
<dbReference type="GO" id="GO:0003774">
    <property type="term" value="F:cytoskeletal motor activity"/>
    <property type="evidence" value="ECO:0007669"/>
    <property type="project" value="InterPro"/>
</dbReference>
<dbReference type="PANTHER" id="PTHR34933:SF1">
    <property type="entry name" value="FLAGELLAR L-RING PROTEIN"/>
    <property type="match status" value="1"/>
</dbReference>
<dbReference type="GO" id="GO:0009427">
    <property type="term" value="C:bacterial-type flagellum basal body, distal rod, L ring"/>
    <property type="evidence" value="ECO:0007669"/>
    <property type="project" value="InterPro"/>
</dbReference>
<keyword evidence="3" id="KW-0732">Signal</keyword>
<feature type="transmembrane region" description="Helical" evidence="8">
    <location>
        <begin position="51"/>
        <end position="71"/>
    </location>
</feature>
<dbReference type="Proteomes" id="UP000197468">
    <property type="component" value="Unassembled WGS sequence"/>
</dbReference>
<organism evidence="9 10">
    <name type="scientific">Roseateles aquatilis</name>
    <dbReference type="NCBI Taxonomy" id="431061"/>
    <lineage>
        <taxon>Bacteria</taxon>
        <taxon>Pseudomonadati</taxon>
        <taxon>Pseudomonadota</taxon>
        <taxon>Betaproteobacteria</taxon>
        <taxon>Burkholderiales</taxon>
        <taxon>Sphaerotilaceae</taxon>
        <taxon>Roseateles</taxon>
    </lineage>
</organism>
<proteinExistence type="inferred from homology"/>
<dbReference type="AlphaFoldDB" id="A0A246JLQ3"/>
<keyword evidence="6 7" id="KW-0998">Cell outer membrane</keyword>
<dbReference type="GO" id="GO:0071973">
    <property type="term" value="P:bacterial-type flagellum-dependent cell motility"/>
    <property type="evidence" value="ECO:0007669"/>
    <property type="project" value="InterPro"/>
</dbReference>
<keyword evidence="5 7" id="KW-0975">Bacterial flagellum</keyword>
<keyword evidence="8" id="KW-0812">Transmembrane</keyword>
<evidence type="ECO:0000256" key="6">
    <source>
        <dbReference type="ARBA" id="ARBA00023237"/>
    </source>
</evidence>
<dbReference type="Pfam" id="PF02107">
    <property type="entry name" value="FlgH"/>
    <property type="match status" value="1"/>
</dbReference>
<dbReference type="EMBL" id="NIOF01000001">
    <property type="protein sequence ID" value="OWQ93129.1"/>
    <property type="molecule type" value="Genomic_DNA"/>
</dbReference>
<keyword evidence="8" id="KW-1133">Transmembrane helix</keyword>